<proteinExistence type="predicted"/>
<keyword evidence="3" id="KW-1185">Reference proteome</keyword>
<dbReference type="EMBL" id="VSRR010002591">
    <property type="protein sequence ID" value="MPC32237.1"/>
    <property type="molecule type" value="Genomic_DNA"/>
</dbReference>
<reference evidence="2 3" key="1">
    <citation type="submission" date="2019-05" db="EMBL/GenBank/DDBJ databases">
        <title>Another draft genome of Portunus trituberculatus and its Hox gene families provides insights of decapod evolution.</title>
        <authorList>
            <person name="Jeong J.-H."/>
            <person name="Song I."/>
            <person name="Kim S."/>
            <person name="Choi T."/>
            <person name="Kim D."/>
            <person name="Ryu S."/>
            <person name="Kim W."/>
        </authorList>
    </citation>
    <scope>NUCLEOTIDE SEQUENCE [LARGE SCALE GENOMIC DNA]</scope>
    <source>
        <tissue evidence="2">Muscle</tissue>
    </source>
</reference>
<evidence type="ECO:0000313" key="3">
    <source>
        <dbReference type="Proteomes" id="UP000324222"/>
    </source>
</evidence>
<evidence type="ECO:0000313" key="2">
    <source>
        <dbReference type="EMBL" id="MPC32237.1"/>
    </source>
</evidence>
<dbReference type="AlphaFoldDB" id="A0A5B7EG04"/>
<name>A0A5B7EG04_PORTR</name>
<organism evidence="2 3">
    <name type="scientific">Portunus trituberculatus</name>
    <name type="common">Swimming crab</name>
    <name type="synonym">Neptunus trituberculatus</name>
    <dbReference type="NCBI Taxonomy" id="210409"/>
    <lineage>
        <taxon>Eukaryota</taxon>
        <taxon>Metazoa</taxon>
        <taxon>Ecdysozoa</taxon>
        <taxon>Arthropoda</taxon>
        <taxon>Crustacea</taxon>
        <taxon>Multicrustacea</taxon>
        <taxon>Malacostraca</taxon>
        <taxon>Eumalacostraca</taxon>
        <taxon>Eucarida</taxon>
        <taxon>Decapoda</taxon>
        <taxon>Pleocyemata</taxon>
        <taxon>Brachyura</taxon>
        <taxon>Eubrachyura</taxon>
        <taxon>Portunoidea</taxon>
        <taxon>Portunidae</taxon>
        <taxon>Portuninae</taxon>
        <taxon>Portunus</taxon>
    </lineage>
</organism>
<evidence type="ECO:0000256" key="1">
    <source>
        <dbReference type="SAM" id="MobiDB-lite"/>
    </source>
</evidence>
<accession>A0A5B7EG04</accession>
<feature type="region of interest" description="Disordered" evidence="1">
    <location>
        <begin position="46"/>
        <end position="75"/>
    </location>
</feature>
<comment type="caution">
    <text evidence="2">The sequence shown here is derived from an EMBL/GenBank/DDBJ whole genome shotgun (WGS) entry which is preliminary data.</text>
</comment>
<gene>
    <name evidence="2" type="ORF">E2C01_025545</name>
</gene>
<dbReference type="Proteomes" id="UP000324222">
    <property type="component" value="Unassembled WGS sequence"/>
</dbReference>
<protein>
    <submittedName>
        <fullName evidence="2">Uncharacterized protein</fullName>
    </submittedName>
</protein>
<sequence length="75" mass="8022">MKTLRRKEPLVNFGSIAFTTTAPPPASQPASQLAVHRLSCRAAVKPRWSQTQSARPRCCCSPDAPATGPPTPVHS</sequence>